<evidence type="ECO:0000256" key="2">
    <source>
        <dbReference type="ARBA" id="ARBA00022448"/>
    </source>
</evidence>
<reference evidence="12 13" key="1">
    <citation type="submission" date="2020-07" db="EMBL/GenBank/DDBJ databases">
        <title>Vallitalea guaymasensis genome.</title>
        <authorList>
            <person name="Postec A."/>
        </authorList>
    </citation>
    <scope>NUCLEOTIDE SEQUENCE [LARGE SCALE GENOMIC DNA]</scope>
    <source>
        <strain evidence="12 13">Ra1766G1</strain>
    </source>
</reference>
<evidence type="ECO:0000256" key="8">
    <source>
        <dbReference type="ARBA" id="ARBA00023136"/>
    </source>
</evidence>
<accession>A0A8J8SCD8</accession>
<feature type="transmembrane region" description="Helical" evidence="11">
    <location>
        <begin position="221"/>
        <end position="239"/>
    </location>
</feature>
<feature type="transmembrane region" description="Helical" evidence="11">
    <location>
        <begin position="374"/>
        <end position="391"/>
    </location>
</feature>
<feature type="transmembrane region" description="Helical" evidence="11">
    <location>
        <begin position="22"/>
        <end position="46"/>
    </location>
</feature>
<dbReference type="CDD" id="cd06579">
    <property type="entry name" value="TM_PBP1_transp_AraH_like"/>
    <property type="match status" value="1"/>
</dbReference>
<evidence type="ECO:0000256" key="4">
    <source>
        <dbReference type="ARBA" id="ARBA00022519"/>
    </source>
</evidence>
<keyword evidence="2" id="KW-0813">Transport</keyword>
<dbReference type="AlphaFoldDB" id="A0A8J8SCD8"/>
<evidence type="ECO:0000256" key="5">
    <source>
        <dbReference type="ARBA" id="ARBA00022597"/>
    </source>
</evidence>
<dbReference type="GO" id="GO:0022857">
    <property type="term" value="F:transmembrane transporter activity"/>
    <property type="evidence" value="ECO:0007669"/>
    <property type="project" value="InterPro"/>
</dbReference>
<evidence type="ECO:0000313" key="12">
    <source>
        <dbReference type="EMBL" id="QUH29335.1"/>
    </source>
</evidence>
<comment type="subcellular location">
    <subcellularLocation>
        <location evidence="1">Cell membrane</location>
        <topology evidence="1">Multi-pass membrane protein</topology>
    </subcellularLocation>
</comment>
<dbReference type="NCBIfam" id="NF040906">
    <property type="entry name" value="GguB"/>
    <property type="match status" value="1"/>
</dbReference>
<name>A0A8J8SCD8_9FIRM</name>
<evidence type="ECO:0000256" key="6">
    <source>
        <dbReference type="ARBA" id="ARBA00022692"/>
    </source>
</evidence>
<feature type="transmembrane region" description="Helical" evidence="11">
    <location>
        <begin position="293"/>
        <end position="311"/>
    </location>
</feature>
<feature type="transmembrane region" description="Helical" evidence="11">
    <location>
        <begin position="130"/>
        <end position="157"/>
    </location>
</feature>
<keyword evidence="8 11" id="KW-0472">Membrane</keyword>
<feature type="transmembrane region" description="Helical" evidence="11">
    <location>
        <begin position="97"/>
        <end position="118"/>
    </location>
</feature>
<dbReference type="PANTHER" id="PTHR32196:SF32">
    <property type="entry name" value="XYLOSE TRANSPORT SYSTEM PERMEASE PROTEIN XYLH"/>
    <property type="match status" value="1"/>
</dbReference>
<evidence type="ECO:0000256" key="7">
    <source>
        <dbReference type="ARBA" id="ARBA00022989"/>
    </source>
</evidence>
<keyword evidence="13" id="KW-1185">Reference proteome</keyword>
<dbReference type="InterPro" id="IPR001851">
    <property type="entry name" value="ABC_transp_permease"/>
</dbReference>
<keyword evidence="5" id="KW-0762">Sugar transport</keyword>
<dbReference type="PANTHER" id="PTHR32196">
    <property type="entry name" value="ABC TRANSPORTER PERMEASE PROTEIN YPHD-RELATED-RELATED"/>
    <property type="match status" value="1"/>
</dbReference>
<dbReference type="RefSeq" id="WP_212693436.1">
    <property type="nucleotide sequence ID" value="NZ_CAJXUH010000017.1"/>
</dbReference>
<keyword evidence="4" id="KW-0997">Cell inner membrane</keyword>
<evidence type="ECO:0000256" key="9">
    <source>
        <dbReference type="ARBA" id="ARBA00035611"/>
    </source>
</evidence>
<sequence length="397" mass="42390">MSNENGIISLIRLSLKKNIKQYTMFIALIGLMIIFTILTGGTFIMPRNLSNLFIQTSYIAILACGVVLVIVAGHIDLSIGSVVGFLGAIAATLQVNLHYGTLVTIIITLFVGLLIGLWQGYWVAYRNVPAFIVTLAGMMIFKGTLLGVTNGATIAPLDDSFKALGQGYIPNIASLNIGSLSINMTTIIIGIIAIIIYNALELKKRGERKRYDFETLPKNLQMVKMIVVSLAIAIFFGIMASYKGIPYSIVFVLVVGILYTFITKNTTFGRHVYAIGGNKEASRLSGINIKQRNLLIFASMGILSALGAIIFTARLNAASASAGAGLELEVIASAIIGGTSTMGGEGTIVGAIIGALVMATLNNGMSLMNVGPTWQYIVKGLILLLAVWVDISTKKKN</sequence>
<keyword evidence="7 11" id="KW-1133">Transmembrane helix</keyword>
<proteinExistence type="predicted"/>
<gene>
    <name evidence="12" type="ORF">HYG85_10510</name>
</gene>
<comment type="function">
    <text evidence="9">Part of the binding-protein-dependent transport system for D-xylose. Probably responsible for the translocation of the substrate across the membrane.</text>
</comment>
<evidence type="ECO:0000256" key="1">
    <source>
        <dbReference type="ARBA" id="ARBA00004651"/>
    </source>
</evidence>
<evidence type="ECO:0000256" key="3">
    <source>
        <dbReference type="ARBA" id="ARBA00022475"/>
    </source>
</evidence>
<dbReference type="GO" id="GO:0005886">
    <property type="term" value="C:plasma membrane"/>
    <property type="evidence" value="ECO:0007669"/>
    <property type="project" value="UniProtKB-SubCell"/>
</dbReference>
<dbReference type="Pfam" id="PF02653">
    <property type="entry name" value="BPD_transp_2"/>
    <property type="match status" value="1"/>
</dbReference>
<dbReference type="EMBL" id="CP058561">
    <property type="protein sequence ID" value="QUH29335.1"/>
    <property type="molecule type" value="Genomic_DNA"/>
</dbReference>
<evidence type="ECO:0000256" key="10">
    <source>
        <dbReference type="ARBA" id="ARBA00035686"/>
    </source>
</evidence>
<feature type="transmembrane region" description="Helical" evidence="11">
    <location>
        <begin position="177"/>
        <end position="200"/>
    </location>
</feature>
<keyword evidence="6 11" id="KW-0812">Transmembrane</keyword>
<dbReference type="Proteomes" id="UP000677305">
    <property type="component" value="Chromosome"/>
</dbReference>
<feature type="transmembrane region" description="Helical" evidence="11">
    <location>
        <begin position="58"/>
        <end position="91"/>
    </location>
</feature>
<organism evidence="12 13">
    <name type="scientific">Vallitalea guaymasensis</name>
    <dbReference type="NCBI Taxonomy" id="1185412"/>
    <lineage>
        <taxon>Bacteria</taxon>
        <taxon>Bacillati</taxon>
        <taxon>Bacillota</taxon>
        <taxon>Clostridia</taxon>
        <taxon>Lachnospirales</taxon>
        <taxon>Vallitaleaceae</taxon>
        <taxon>Vallitalea</taxon>
    </lineage>
</organism>
<protein>
    <recommendedName>
        <fullName evidence="10">Xylose transport system permease protein XylH</fullName>
    </recommendedName>
</protein>
<evidence type="ECO:0000256" key="11">
    <source>
        <dbReference type="SAM" id="Phobius"/>
    </source>
</evidence>
<keyword evidence="3" id="KW-1003">Cell membrane</keyword>
<feature type="transmembrane region" description="Helical" evidence="11">
    <location>
        <begin position="245"/>
        <end position="262"/>
    </location>
</feature>
<evidence type="ECO:0000313" key="13">
    <source>
        <dbReference type="Proteomes" id="UP000677305"/>
    </source>
</evidence>
<dbReference type="KEGG" id="vgu:HYG85_10510"/>